<dbReference type="EMBL" id="KJ010489">
    <property type="protein sequence ID" value="AIA65134.1"/>
    <property type="molecule type" value="Genomic_DNA"/>
</dbReference>
<protein>
    <submittedName>
        <fullName evidence="2">Uncharacterized protein</fullName>
    </submittedName>
</protein>
<organism evidence="2 3">
    <name type="scientific">Enterococcus phage IME-EFm1</name>
    <dbReference type="NCBI Taxonomy" id="1445858"/>
    <lineage>
        <taxon>Viruses</taxon>
        <taxon>Duplodnaviria</taxon>
        <taxon>Heunggongvirae</taxon>
        <taxon>Uroviricota</taxon>
        <taxon>Caudoviricetes</taxon>
        <taxon>Efemunavirus</taxon>
        <taxon>Efemunavirus Efm1</taxon>
    </lineage>
</organism>
<dbReference type="GeneID" id="19686103"/>
<dbReference type="OrthoDB" id="37217at10239"/>
<reference evidence="2 3" key="1">
    <citation type="journal article" date="2014" name="J. Gen. Virol.">
        <title>Characterization and complete genome sequence analysis of novel bacteriophage IME-EFm1 infecting Enterococcus faecium.</title>
        <authorList>
            <person name="Wang Y."/>
            <person name="Wang W."/>
            <person name="Lv Y."/>
            <person name="Zheng W."/>
            <person name="Mi Z."/>
            <person name="Pei G."/>
            <person name="An X."/>
            <person name="Xu X."/>
            <person name="Han C."/>
            <person name="Liu J."/>
            <person name="Zhou C."/>
            <person name="Tong Y."/>
        </authorList>
    </citation>
    <scope>NUCLEOTIDE SEQUENCE [LARGE SCALE GENOMIC DNA]</scope>
</reference>
<keyword evidence="1" id="KW-0175">Coiled coil</keyword>
<evidence type="ECO:0000256" key="1">
    <source>
        <dbReference type="SAM" id="Coils"/>
    </source>
</evidence>
<dbReference type="RefSeq" id="YP_009042715.1">
    <property type="nucleotide sequence ID" value="NC_024356.1"/>
</dbReference>
<gene>
    <name evidence="2" type="ORF">IME_067</name>
</gene>
<sequence>MKTDKQLLSLNKTELLAEYRELESKIQNVSTKTKEPTLEEAIEIVKNHDLIVRKKQDYNF</sequence>
<name>A0A060AIA2_9CAUD</name>
<proteinExistence type="predicted"/>
<dbReference type="Proteomes" id="UP000026980">
    <property type="component" value="Segment"/>
</dbReference>
<dbReference type="KEGG" id="vg:19686103"/>
<evidence type="ECO:0000313" key="2">
    <source>
        <dbReference type="EMBL" id="AIA65134.1"/>
    </source>
</evidence>
<evidence type="ECO:0000313" key="3">
    <source>
        <dbReference type="Proteomes" id="UP000026980"/>
    </source>
</evidence>
<keyword evidence="3" id="KW-1185">Reference proteome</keyword>
<accession>A0A060AIA2</accession>
<feature type="coiled-coil region" evidence="1">
    <location>
        <begin position="5"/>
        <end position="32"/>
    </location>
</feature>